<reference evidence="2" key="1">
    <citation type="submission" date="2020-01" db="EMBL/GenBank/DDBJ databases">
        <authorList>
            <person name="Qin S."/>
        </authorList>
    </citation>
    <scope>NUCLEOTIDE SEQUENCE</scope>
    <source>
        <strain evidence="2">CVir17-16-YZ6g</strain>
        <plasmid evidence="2">p17-15-vir-like</plasmid>
    </source>
</reference>
<accession>A0A8B0SW90</accession>
<feature type="region of interest" description="Disordered" evidence="1">
    <location>
        <begin position="127"/>
        <end position="161"/>
    </location>
</feature>
<protein>
    <submittedName>
        <fullName evidence="2">Uncharacterized protein</fullName>
    </submittedName>
</protein>
<dbReference type="Gene3D" id="2.60.40.3710">
    <property type="match status" value="1"/>
</dbReference>
<organism evidence="2">
    <name type="scientific">Klebsiella pneumoniae</name>
    <dbReference type="NCBI Taxonomy" id="573"/>
    <lineage>
        <taxon>Bacteria</taxon>
        <taxon>Pseudomonadati</taxon>
        <taxon>Pseudomonadota</taxon>
        <taxon>Gammaproteobacteria</taxon>
        <taxon>Enterobacterales</taxon>
        <taxon>Enterobacteriaceae</taxon>
        <taxon>Klebsiella/Raoultella group</taxon>
        <taxon>Klebsiella</taxon>
        <taxon>Klebsiella pneumoniae complex</taxon>
    </lineage>
</organism>
<keyword evidence="2" id="KW-0614">Plasmid</keyword>
<name>A0A8B0SW90_KLEPN</name>
<proteinExistence type="predicted"/>
<dbReference type="AlphaFoldDB" id="A0A8B0SW90"/>
<evidence type="ECO:0000313" key="2">
    <source>
        <dbReference type="EMBL" id="QTX15090.1"/>
    </source>
</evidence>
<sequence length="161" mass="17879">MDVAPLVVQDISASVQRPSAVNYNRDDNSAQIVVVTFSRSAAPVTLIGKPVTAGITLTPAMEGEWQWRNDRKLVFTAKKNLPDGENLHRRYGCQNTAGSAGGVNRETKKPLPPLSFYYRGGRAEFYQDPQDPMKKTRHYRPDLQCPPLMSKKSGIASVYDP</sequence>
<geneLocation type="plasmid" evidence="2">
    <name>p17-15-vir-like</name>
</geneLocation>
<dbReference type="EMBL" id="MN956836">
    <property type="protein sequence ID" value="QTX15090.1"/>
    <property type="molecule type" value="Genomic_DNA"/>
</dbReference>
<evidence type="ECO:0000256" key="1">
    <source>
        <dbReference type="SAM" id="MobiDB-lite"/>
    </source>
</evidence>